<dbReference type="Pfam" id="PF22528">
    <property type="entry name" value="PRMT_C"/>
    <property type="match status" value="1"/>
</dbReference>
<dbReference type="PANTHER" id="PTHR11006">
    <property type="entry name" value="PROTEIN ARGININE N-METHYLTRANSFERASE"/>
    <property type="match status" value="1"/>
</dbReference>
<evidence type="ECO:0000256" key="3">
    <source>
        <dbReference type="ARBA" id="ARBA00022691"/>
    </source>
</evidence>
<dbReference type="GO" id="GO:0016274">
    <property type="term" value="F:protein-arginine N-methyltransferase activity"/>
    <property type="evidence" value="ECO:0007669"/>
    <property type="project" value="InterPro"/>
</dbReference>
<evidence type="ECO:0000256" key="2">
    <source>
        <dbReference type="ARBA" id="ARBA00022679"/>
    </source>
</evidence>
<comment type="caution">
    <text evidence="5">The sequence shown here is derived from an EMBL/GenBank/DDBJ whole genome shotgun (WGS) entry which is preliminary data.</text>
</comment>
<dbReference type="EMBL" id="BGPR01080740">
    <property type="protein sequence ID" value="GBL80047.1"/>
    <property type="molecule type" value="Genomic_DNA"/>
</dbReference>
<dbReference type="OrthoDB" id="7848332at2759"/>
<evidence type="ECO:0000259" key="4">
    <source>
        <dbReference type="Pfam" id="PF22528"/>
    </source>
</evidence>
<evidence type="ECO:0000313" key="6">
    <source>
        <dbReference type="Proteomes" id="UP000499080"/>
    </source>
</evidence>
<feature type="domain" description="Protein arginine N-methyltransferase" evidence="4">
    <location>
        <begin position="10"/>
        <end position="85"/>
    </location>
</feature>
<accession>A0A4Y2AK77</accession>
<dbReference type="InterPro" id="IPR025799">
    <property type="entry name" value="Arg_MeTrfase"/>
</dbReference>
<dbReference type="InterPro" id="IPR029063">
    <property type="entry name" value="SAM-dependent_MTases_sf"/>
</dbReference>
<dbReference type="Proteomes" id="UP000499080">
    <property type="component" value="Unassembled WGS sequence"/>
</dbReference>
<dbReference type="GO" id="GO:0042054">
    <property type="term" value="F:histone methyltransferase activity"/>
    <property type="evidence" value="ECO:0007669"/>
    <property type="project" value="TreeGrafter"/>
</dbReference>
<dbReference type="Gene3D" id="2.70.160.11">
    <property type="entry name" value="Hnrnp arginine n-methyltransferase1"/>
    <property type="match status" value="1"/>
</dbReference>
<dbReference type="PANTHER" id="PTHR11006:SF53">
    <property type="entry name" value="PROTEIN ARGININE N-METHYLTRANSFERASE 3"/>
    <property type="match status" value="1"/>
</dbReference>
<proteinExistence type="predicted"/>
<evidence type="ECO:0000313" key="5">
    <source>
        <dbReference type="EMBL" id="GBL80047.1"/>
    </source>
</evidence>
<dbReference type="GO" id="GO:0032259">
    <property type="term" value="P:methylation"/>
    <property type="evidence" value="ECO:0007669"/>
    <property type="project" value="UniProtKB-KW"/>
</dbReference>
<keyword evidence="3" id="KW-0949">S-adenosyl-L-methionine</keyword>
<keyword evidence="6" id="KW-1185">Reference proteome</keyword>
<protein>
    <submittedName>
        <fullName evidence="5">Protein arginine N-methyltransferase 3</fullName>
    </submittedName>
</protein>
<reference evidence="5 6" key="1">
    <citation type="journal article" date="2019" name="Sci. Rep.">
        <title>Orb-weaving spider Araneus ventricosus genome elucidates the spidroin gene catalogue.</title>
        <authorList>
            <person name="Kono N."/>
            <person name="Nakamura H."/>
            <person name="Ohtoshi R."/>
            <person name="Moran D.A.P."/>
            <person name="Shinohara A."/>
            <person name="Yoshida Y."/>
            <person name="Fujiwara M."/>
            <person name="Mori M."/>
            <person name="Tomita M."/>
            <person name="Arakawa K."/>
        </authorList>
    </citation>
    <scope>NUCLEOTIDE SEQUENCE [LARGE SCALE GENOMIC DNA]</scope>
</reference>
<dbReference type="AlphaFoldDB" id="A0A4Y2AK77"/>
<dbReference type="GO" id="GO:0005634">
    <property type="term" value="C:nucleus"/>
    <property type="evidence" value="ECO:0007669"/>
    <property type="project" value="TreeGrafter"/>
</dbReference>
<sequence>MCDVKSNDNELDLTTCQVSDTEFSSTFDLVMSRSCAVTALVGYFDCYFDKDLSHKVVLSTSPKSASTHWKQTMFLLENPVQVTEGT</sequence>
<evidence type="ECO:0000256" key="1">
    <source>
        <dbReference type="ARBA" id="ARBA00022603"/>
    </source>
</evidence>
<name>A0A4Y2AK77_ARAVE</name>
<organism evidence="5 6">
    <name type="scientific">Araneus ventricosus</name>
    <name type="common">Orbweaver spider</name>
    <name type="synonym">Epeira ventricosa</name>
    <dbReference type="NCBI Taxonomy" id="182803"/>
    <lineage>
        <taxon>Eukaryota</taxon>
        <taxon>Metazoa</taxon>
        <taxon>Ecdysozoa</taxon>
        <taxon>Arthropoda</taxon>
        <taxon>Chelicerata</taxon>
        <taxon>Arachnida</taxon>
        <taxon>Araneae</taxon>
        <taxon>Araneomorphae</taxon>
        <taxon>Entelegynae</taxon>
        <taxon>Araneoidea</taxon>
        <taxon>Araneidae</taxon>
        <taxon>Araneus</taxon>
    </lineage>
</organism>
<gene>
    <name evidence="5" type="primary">Prmt3</name>
    <name evidence="5" type="ORF">AVEN_159629_1</name>
</gene>
<keyword evidence="1 5" id="KW-0489">Methyltransferase</keyword>
<dbReference type="InterPro" id="IPR055135">
    <property type="entry name" value="PRMT_dom"/>
</dbReference>
<dbReference type="SUPFAM" id="SSF53335">
    <property type="entry name" value="S-adenosyl-L-methionine-dependent methyltransferases"/>
    <property type="match status" value="1"/>
</dbReference>
<keyword evidence="2 5" id="KW-0808">Transferase</keyword>